<comment type="similarity">
    <text evidence="5">Belongs to the cysteine synthase/cystathionine beta-synthase family.</text>
</comment>
<comment type="caution">
    <text evidence="23">The sequence shown here is derived from an EMBL/GenBank/DDBJ whole genome shotgun (WGS) entry which is preliminary data.</text>
</comment>
<dbReference type="AlphaFoldDB" id="A0A7V5XF20"/>
<evidence type="ECO:0000256" key="13">
    <source>
        <dbReference type="ARBA" id="ARBA00022898"/>
    </source>
</evidence>
<feature type="binding site" evidence="18">
    <location>
        <position position="581"/>
    </location>
    <ligand>
        <name>ATP</name>
        <dbReference type="ChEBI" id="CHEBI:30616"/>
    </ligand>
</feature>
<evidence type="ECO:0000256" key="9">
    <source>
        <dbReference type="ARBA" id="ARBA00022723"/>
    </source>
</evidence>
<comment type="similarity">
    <text evidence="4 18">Belongs to the class-I aminoacyl-tRNA synthetase family.</text>
</comment>
<evidence type="ECO:0000256" key="17">
    <source>
        <dbReference type="ARBA" id="ARBA00047931"/>
    </source>
</evidence>
<evidence type="ECO:0000256" key="2">
    <source>
        <dbReference type="ARBA" id="ARBA00001947"/>
    </source>
</evidence>
<dbReference type="InterPro" id="IPR005856">
    <property type="entry name" value="Cys_synth"/>
</dbReference>
<feature type="binding site" evidence="19">
    <location>
        <position position="259"/>
    </location>
    <ligand>
        <name>pyridoxal 5'-phosphate</name>
        <dbReference type="ChEBI" id="CHEBI:597326"/>
    </ligand>
</feature>
<dbReference type="EC" id="6.1.1.16" evidence="18"/>
<dbReference type="InterPro" id="IPR015803">
    <property type="entry name" value="Cys-tRNA-ligase"/>
</dbReference>
<dbReference type="InterPro" id="IPR014729">
    <property type="entry name" value="Rossmann-like_a/b/a_fold"/>
</dbReference>
<evidence type="ECO:0000256" key="11">
    <source>
        <dbReference type="ARBA" id="ARBA00022833"/>
    </source>
</evidence>
<dbReference type="InterPro" id="IPR001926">
    <property type="entry name" value="TrpB-like_PALP"/>
</dbReference>
<evidence type="ECO:0000256" key="3">
    <source>
        <dbReference type="ARBA" id="ARBA00004962"/>
    </source>
</evidence>
<evidence type="ECO:0000256" key="12">
    <source>
        <dbReference type="ARBA" id="ARBA00022840"/>
    </source>
</evidence>
<comment type="pathway">
    <text evidence="3">Amino-acid biosynthesis; L-cysteine biosynthesis; L-cysteine from L-serine: step 2/2.</text>
</comment>
<comment type="catalytic activity">
    <reaction evidence="17">
        <text>O-acetyl-L-serine + hydrogen sulfide = L-cysteine + acetate</text>
        <dbReference type="Rhea" id="RHEA:14829"/>
        <dbReference type="ChEBI" id="CHEBI:29919"/>
        <dbReference type="ChEBI" id="CHEBI:30089"/>
        <dbReference type="ChEBI" id="CHEBI:35235"/>
        <dbReference type="ChEBI" id="CHEBI:58340"/>
        <dbReference type="EC" id="2.5.1.47"/>
    </reaction>
</comment>
<dbReference type="GO" id="GO:0006423">
    <property type="term" value="P:cysteinyl-tRNA aminoacylation"/>
    <property type="evidence" value="ECO:0007669"/>
    <property type="project" value="UniProtKB-UniRule"/>
</dbReference>
<dbReference type="PROSITE" id="PS00901">
    <property type="entry name" value="CYS_SYNTHASE"/>
    <property type="match status" value="1"/>
</dbReference>
<keyword evidence="16" id="KW-0198">Cysteine biosynthesis</keyword>
<evidence type="ECO:0000256" key="14">
    <source>
        <dbReference type="ARBA" id="ARBA00022917"/>
    </source>
</evidence>
<dbReference type="HAMAP" id="MF_00041">
    <property type="entry name" value="Cys_tRNA_synth"/>
    <property type="match status" value="1"/>
</dbReference>
<keyword evidence="10 18" id="KW-0547">Nucleotide-binding</keyword>
<evidence type="ECO:0000313" key="23">
    <source>
        <dbReference type="EMBL" id="HHQ15281.1"/>
    </source>
</evidence>
<keyword evidence="7 18" id="KW-0436">Ligase</keyword>
<evidence type="ECO:0000256" key="20">
    <source>
        <dbReference type="PIRSR" id="PIRSR605856-51"/>
    </source>
</evidence>
<feature type="binding site" evidence="19">
    <location>
        <begin position="178"/>
        <end position="182"/>
    </location>
    <ligand>
        <name>pyridoxal 5'-phosphate</name>
        <dbReference type="ChEBI" id="CHEBI:597326"/>
    </ligand>
</feature>
<feature type="binding site" evidence="19">
    <location>
        <position position="73"/>
    </location>
    <ligand>
        <name>pyridoxal 5'-phosphate</name>
        <dbReference type="ChEBI" id="CHEBI:597326"/>
    </ligand>
</feature>
<dbReference type="SUPFAM" id="SSF53686">
    <property type="entry name" value="Tryptophan synthase beta subunit-like PLP-dependent enzymes"/>
    <property type="match status" value="1"/>
</dbReference>
<dbReference type="GO" id="GO:0005524">
    <property type="term" value="F:ATP binding"/>
    <property type="evidence" value="ECO:0007669"/>
    <property type="project" value="UniProtKB-UniRule"/>
</dbReference>
<evidence type="ECO:0000256" key="15">
    <source>
        <dbReference type="ARBA" id="ARBA00023146"/>
    </source>
</evidence>
<keyword evidence="11" id="KW-0862">Zinc</keyword>
<dbReference type="Pfam" id="PF01406">
    <property type="entry name" value="tRNA-synt_1e"/>
    <property type="match status" value="1"/>
</dbReference>
<dbReference type="SUPFAM" id="SSF47323">
    <property type="entry name" value="Anticodon-binding domain of a subclass of class I aminoacyl-tRNA synthetases"/>
    <property type="match status" value="1"/>
</dbReference>
<name>A0A7V5XF20_9BACT</name>
<accession>A0A7V5XF20</accession>
<dbReference type="EMBL" id="DRWR01000012">
    <property type="protein sequence ID" value="HHQ15281.1"/>
    <property type="molecule type" value="Genomic_DNA"/>
</dbReference>
<evidence type="ECO:0000256" key="18">
    <source>
        <dbReference type="HAMAP-Rule" id="MF_00041"/>
    </source>
</evidence>
<dbReference type="FunFam" id="3.40.50.1100:FF:000003">
    <property type="entry name" value="Cystathionine beta-synthase"/>
    <property type="match status" value="1"/>
</dbReference>
<dbReference type="InterPro" id="IPR024909">
    <property type="entry name" value="Cys-tRNA/MSH_ligase"/>
</dbReference>
<organism evidence="23">
    <name type="scientific">Thermodesulfobacterium geofontis</name>
    <dbReference type="NCBI Taxonomy" id="1295609"/>
    <lineage>
        <taxon>Bacteria</taxon>
        <taxon>Pseudomonadati</taxon>
        <taxon>Thermodesulfobacteriota</taxon>
        <taxon>Thermodesulfobacteria</taxon>
        <taxon>Thermodesulfobacteriales</taxon>
        <taxon>Thermodesulfobacteriaceae</taxon>
        <taxon>Thermodesulfobacterium</taxon>
    </lineage>
</organism>
<dbReference type="NCBIfam" id="TIGR01136">
    <property type="entry name" value="cysKM"/>
    <property type="match status" value="1"/>
</dbReference>
<dbReference type="PANTHER" id="PTHR10890">
    <property type="entry name" value="CYSTEINYL-TRNA SYNTHETASE"/>
    <property type="match status" value="1"/>
</dbReference>
<keyword evidence="18" id="KW-0963">Cytoplasm</keyword>
<feature type="domain" description="tRNA synthetases class I catalytic" evidence="22">
    <location>
        <begin position="325"/>
        <end position="624"/>
    </location>
</feature>
<dbReference type="GO" id="GO:0005829">
    <property type="term" value="C:cytosol"/>
    <property type="evidence" value="ECO:0007669"/>
    <property type="project" value="TreeGrafter"/>
</dbReference>
<evidence type="ECO:0000256" key="8">
    <source>
        <dbReference type="ARBA" id="ARBA00022679"/>
    </source>
</evidence>
<dbReference type="PRINTS" id="PR00983">
    <property type="entry name" value="TRNASYNTHCYS"/>
</dbReference>
<evidence type="ECO:0000256" key="10">
    <source>
        <dbReference type="ARBA" id="ARBA00022741"/>
    </source>
</evidence>
<dbReference type="NCBIfam" id="TIGR00435">
    <property type="entry name" value="cysS"/>
    <property type="match status" value="1"/>
</dbReference>
<proteinExistence type="inferred from homology"/>
<dbReference type="InterPro" id="IPR032678">
    <property type="entry name" value="tRNA-synt_1_cat_dom"/>
</dbReference>
<keyword evidence="16" id="KW-0028">Amino-acid biosynthesis</keyword>
<dbReference type="Gene3D" id="3.40.50.620">
    <property type="entry name" value="HUPs"/>
    <property type="match status" value="1"/>
</dbReference>
<reference evidence="23" key="1">
    <citation type="journal article" date="2020" name="mSystems">
        <title>Genome- and Community-Level Interaction Insights into Carbon Utilization and Element Cycling Functions of Hydrothermarchaeota in Hydrothermal Sediment.</title>
        <authorList>
            <person name="Zhou Z."/>
            <person name="Liu Y."/>
            <person name="Xu W."/>
            <person name="Pan J."/>
            <person name="Luo Z.H."/>
            <person name="Li M."/>
        </authorList>
    </citation>
    <scope>NUCLEOTIDE SEQUENCE [LARGE SCALE GENOMIC DNA]</scope>
    <source>
        <strain evidence="23">SpSt-106</strain>
    </source>
</reference>
<dbReference type="GO" id="GO:0046872">
    <property type="term" value="F:metal ion binding"/>
    <property type="evidence" value="ECO:0007669"/>
    <property type="project" value="UniProtKB-KW"/>
</dbReference>
<dbReference type="SUPFAM" id="SSF52374">
    <property type="entry name" value="Nucleotidylyl transferase"/>
    <property type="match status" value="1"/>
</dbReference>
<keyword evidence="12 18" id="KW-0067">ATP-binding</keyword>
<comment type="cofactor">
    <cofactor evidence="2">
        <name>Zn(2+)</name>
        <dbReference type="ChEBI" id="CHEBI:29105"/>
    </cofactor>
</comment>
<keyword evidence="15 18" id="KW-0030">Aminoacyl-tRNA synthetase</keyword>
<evidence type="ECO:0000256" key="16">
    <source>
        <dbReference type="ARBA" id="ARBA00023192"/>
    </source>
</evidence>
<protein>
    <recommendedName>
        <fullName evidence="18">Cysteine--tRNA ligase</fullName>
        <ecNumber evidence="18">6.1.1.16</ecNumber>
    </recommendedName>
    <alternativeName>
        <fullName evidence="18">Cysteinyl-tRNA synthetase</fullName>
        <shortName evidence="18">CysRS</shortName>
    </alternativeName>
</protein>
<keyword evidence="14 18" id="KW-0648">Protein biosynthesis</keyword>
<comment type="subcellular location">
    <subcellularLocation>
        <location evidence="18">Cytoplasm</location>
    </subcellularLocation>
</comment>
<dbReference type="InterPro" id="IPR001216">
    <property type="entry name" value="P-phosphate_BS"/>
</dbReference>
<dbReference type="InterPro" id="IPR036052">
    <property type="entry name" value="TrpB-like_PALP_sf"/>
</dbReference>
<keyword evidence="13 19" id="KW-0663">Pyridoxal phosphate</keyword>
<dbReference type="Gene3D" id="3.40.50.1100">
    <property type="match status" value="2"/>
</dbReference>
<dbReference type="Pfam" id="PF00291">
    <property type="entry name" value="PALP"/>
    <property type="match status" value="1"/>
</dbReference>
<comment type="cofactor">
    <cofactor evidence="1 19">
        <name>pyridoxal 5'-phosphate</name>
        <dbReference type="ChEBI" id="CHEBI:597326"/>
    </cofactor>
</comment>
<evidence type="ECO:0000259" key="22">
    <source>
        <dbReference type="Pfam" id="PF01406"/>
    </source>
</evidence>
<dbReference type="Gene3D" id="1.20.120.1910">
    <property type="entry name" value="Cysteine-tRNA ligase, C-terminal anti-codon recognition domain"/>
    <property type="match status" value="1"/>
</dbReference>
<keyword evidence="9" id="KW-0479">Metal-binding</keyword>
<dbReference type="CDD" id="cd01561">
    <property type="entry name" value="CBS_like"/>
    <property type="match status" value="1"/>
</dbReference>
<dbReference type="PANTHER" id="PTHR10890:SF3">
    <property type="entry name" value="CYSTEINE--TRNA LIGASE, CYTOPLASMIC"/>
    <property type="match status" value="1"/>
</dbReference>
<evidence type="ECO:0000256" key="4">
    <source>
        <dbReference type="ARBA" id="ARBA00005594"/>
    </source>
</evidence>
<evidence type="ECO:0000256" key="5">
    <source>
        <dbReference type="ARBA" id="ARBA00007103"/>
    </source>
</evidence>
<evidence type="ECO:0000259" key="21">
    <source>
        <dbReference type="Pfam" id="PF00291"/>
    </source>
</evidence>
<gene>
    <name evidence="18" type="primary">cysS</name>
    <name evidence="23" type="ORF">ENM15_00405</name>
</gene>
<evidence type="ECO:0000256" key="1">
    <source>
        <dbReference type="ARBA" id="ARBA00001933"/>
    </source>
</evidence>
<evidence type="ECO:0000256" key="19">
    <source>
        <dbReference type="PIRSR" id="PIRSR605856-50"/>
    </source>
</evidence>
<dbReference type="GO" id="GO:0006535">
    <property type="term" value="P:cysteine biosynthetic process from serine"/>
    <property type="evidence" value="ECO:0007669"/>
    <property type="project" value="InterPro"/>
</dbReference>
<dbReference type="InterPro" id="IPR009080">
    <property type="entry name" value="tRNAsynth_Ia_anticodon-bd"/>
</dbReference>
<comment type="catalytic activity">
    <reaction evidence="18">
        <text>tRNA(Cys) + L-cysteine + ATP = L-cysteinyl-tRNA(Cys) + AMP + diphosphate</text>
        <dbReference type="Rhea" id="RHEA:17773"/>
        <dbReference type="Rhea" id="RHEA-COMP:9661"/>
        <dbReference type="Rhea" id="RHEA-COMP:9679"/>
        <dbReference type="ChEBI" id="CHEBI:30616"/>
        <dbReference type="ChEBI" id="CHEBI:33019"/>
        <dbReference type="ChEBI" id="CHEBI:35235"/>
        <dbReference type="ChEBI" id="CHEBI:78442"/>
        <dbReference type="ChEBI" id="CHEBI:78517"/>
        <dbReference type="ChEBI" id="CHEBI:456215"/>
        <dbReference type="EC" id="6.1.1.16"/>
    </reaction>
</comment>
<keyword evidence="8" id="KW-0808">Transferase</keyword>
<feature type="domain" description="Tryptophan synthase beta chain-like PALP" evidence="21">
    <location>
        <begin position="7"/>
        <end position="285"/>
    </location>
</feature>
<comment type="subunit">
    <text evidence="6 18">Monomer.</text>
</comment>
<dbReference type="GO" id="GO:0004817">
    <property type="term" value="F:cysteine-tRNA ligase activity"/>
    <property type="evidence" value="ECO:0007669"/>
    <property type="project" value="UniProtKB-UniRule"/>
</dbReference>
<dbReference type="GO" id="GO:0004124">
    <property type="term" value="F:cysteine synthase activity"/>
    <property type="evidence" value="ECO:0007669"/>
    <property type="project" value="UniProtKB-EC"/>
</dbReference>
<comment type="caution">
    <text evidence="18">Lacks conserved residue(s) required for the propagation of feature annotation.</text>
</comment>
<sequence>MRFHNILQKIGNTPIIKLRNIKVKPSIEIWGKLESFNPGGSIKDRPALFMIEEAEKKGLLNEEKIVIEASSGNTGIGLSLVCALKGYKCIIAMPESASMERRKIMQAFGAEILLTPAERGTDGAIETVYEIWRNNPDKYYCTDQFNNDANWLSHYKTTASEILRDTEGKVTHVVCGLGTTGTAMGIARFVRDNNLPIKVIGVEPNPGHKIQGLKNMKESYPPSIYKKNLLEKIINVDDEEAFYWARKLAKVEGIFVGMSSGAALAGALKLAETLDEGLIVVIFPDGGERYLSTPLWSFEIVRKEFPKEVDLFLTNTLSGKREAFYPLIEKEVKIYTCGPTLNTRPHIGLYRRLITTDILKSFFKLMGYKVFHVVNLTDFDDKTINTALEKDIDLKELTSKVEQEFYEDLEWLKIEKADFYPKVSEHMEDMKKLAINVLEKDKAYVKYSSLYFDISRFSEYGKLSKIDLSFLKPGATVDLEEYDKEEPFDFALLKRVQILELKKGYFVETPFGKVRPTWHIHCASLALKYLGEEFDIFTSGSDLIFPHHENTRAIAKALTGKELARYWIHSGLVFYDGKKISSENKVTIEDIKNKGFSGRILRFYFLRTHYRNQFNFSWKGLEESSKILEKIDKYTAYLGAAPENEKIEDTEKLWQILKDFENNWKEALKEDLNTPVVISEVISFFKKIYPYLKQGLPLDYKNEVLKSLRKLNEILKIFKFPEVVEKKEILEKVEIRERAKREKNYELADKIRDELEREGFFLFDFPLGTRVVFLKEEL</sequence>
<feature type="modified residue" description="N6-(pyridoxal phosphate)lysine" evidence="20">
    <location>
        <position position="43"/>
    </location>
</feature>
<evidence type="ECO:0000256" key="6">
    <source>
        <dbReference type="ARBA" id="ARBA00011245"/>
    </source>
</evidence>
<evidence type="ECO:0000256" key="7">
    <source>
        <dbReference type="ARBA" id="ARBA00022598"/>
    </source>
</evidence>